<dbReference type="GO" id="GO:0051959">
    <property type="term" value="F:dynein light intermediate chain binding"/>
    <property type="evidence" value="ECO:0007669"/>
    <property type="project" value="InterPro"/>
</dbReference>
<dbReference type="Pfam" id="PF08385">
    <property type="entry name" value="DHC_N1"/>
    <property type="match status" value="1"/>
</dbReference>
<keyword evidence="5" id="KW-0067">ATP-binding</keyword>
<evidence type="ECO:0000259" key="14">
    <source>
        <dbReference type="Pfam" id="PF08385"/>
    </source>
</evidence>
<feature type="domain" description="Dynein heavy chain linker" evidence="15">
    <location>
        <begin position="1088"/>
        <end position="1259"/>
    </location>
</feature>
<keyword evidence="9" id="KW-0505">Motor protein</keyword>
<dbReference type="PANTHER" id="PTHR46532:SF11">
    <property type="entry name" value="DYNEIN AXONEMAL HEAVY CHAIN 12"/>
    <property type="match status" value="1"/>
</dbReference>
<dbReference type="GO" id="GO:0005524">
    <property type="term" value="F:ATP binding"/>
    <property type="evidence" value="ECO:0007669"/>
    <property type="project" value="UniProtKB-KW"/>
</dbReference>
<accession>A0AAV4D475</accession>
<protein>
    <submittedName>
        <fullName evidence="16">Dynein heavy chain 9, axonemal</fullName>
    </submittedName>
</protein>
<evidence type="ECO:0000313" key="16">
    <source>
        <dbReference type="EMBL" id="GFO38901.1"/>
    </source>
</evidence>
<keyword evidence="8" id="KW-0969">Cilium</keyword>
<dbReference type="Gene3D" id="1.10.287.2620">
    <property type="match status" value="1"/>
</dbReference>
<keyword evidence="10" id="KW-0206">Cytoskeleton</keyword>
<reference evidence="16 17" key="1">
    <citation type="journal article" date="2021" name="Elife">
        <title>Chloroplast acquisition without the gene transfer in kleptoplastic sea slugs, Plakobranchus ocellatus.</title>
        <authorList>
            <person name="Maeda T."/>
            <person name="Takahashi S."/>
            <person name="Yoshida T."/>
            <person name="Shimamura S."/>
            <person name="Takaki Y."/>
            <person name="Nagai Y."/>
            <person name="Toyoda A."/>
            <person name="Suzuki Y."/>
            <person name="Arimoto A."/>
            <person name="Ishii H."/>
            <person name="Satoh N."/>
            <person name="Nishiyama T."/>
            <person name="Hasebe M."/>
            <person name="Maruyama T."/>
            <person name="Minagawa J."/>
            <person name="Obokata J."/>
            <person name="Shigenobu S."/>
        </authorList>
    </citation>
    <scope>NUCLEOTIDE SEQUENCE [LARGE SCALE GENOMIC DNA]</scope>
</reference>
<keyword evidence="3" id="KW-0493">Microtubule</keyword>
<gene>
    <name evidence="16" type="ORF">PoB_006540600</name>
</gene>
<evidence type="ECO:0000256" key="8">
    <source>
        <dbReference type="ARBA" id="ARBA00023069"/>
    </source>
</evidence>
<dbReference type="FunFam" id="1.10.287.2620:FF:000002">
    <property type="entry name" value="Dynein heavy chain 2, axonemal"/>
    <property type="match status" value="1"/>
</dbReference>
<evidence type="ECO:0000259" key="15">
    <source>
        <dbReference type="Pfam" id="PF08393"/>
    </source>
</evidence>
<evidence type="ECO:0000256" key="10">
    <source>
        <dbReference type="ARBA" id="ARBA00023212"/>
    </source>
</evidence>
<dbReference type="InterPro" id="IPR026983">
    <property type="entry name" value="DHC"/>
</dbReference>
<keyword evidence="2" id="KW-0963">Cytoplasm</keyword>
<organism evidence="16 17">
    <name type="scientific">Plakobranchus ocellatus</name>
    <dbReference type="NCBI Taxonomy" id="259542"/>
    <lineage>
        <taxon>Eukaryota</taxon>
        <taxon>Metazoa</taxon>
        <taxon>Spiralia</taxon>
        <taxon>Lophotrochozoa</taxon>
        <taxon>Mollusca</taxon>
        <taxon>Gastropoda</taxon>
        <taxon>Heterobranchia</taxon>
        <taxon>Euthyneura</taxon>
        <taxon>Panpulmonata</taxon>
        <taxon>Sacoglossa</taxon>
        <taxon>Placobranchoidea</taxon>
        <taxon>Plakobranchidae</taxon>
        <taxon>Plakobranchus</taxon>
    </lineage>
</organism>
<dbReference type="PANTHER" id="PTHR46532">
    <property type="entry name" value="MALE FERTILITY FACTOR KL5"/>
    <property type="match status" value="1"/>
</dbReference>
<evidence type="ECO:0000256" key="12">
    <source>
        <dbReference type="SAM" id="Coils"/>
    </source>
</evidence>
<comment type="caution">
    <text evidence="16">The sequence shown here is derived from an EMBL/GenBank/DDBJ whole genome shotgun (WGS) entry which is preliminary data.</text>
</comment>
<evidence type="ECO:0000256" key="1">
    <source>
        <dbReference type="ARBA" id="ARBA00004430"/>
    </source>
</evidence>
<evidence type="ECO:0000256" key="11">
    <source>
        <dbReference type="ARBA" id="ARBA00023273"/>
    </source>
</evidence>
<feature type="region of interest" description="Disordered" evidence="13">
    <location>
        <begin position="1"/>
        <end position="22"/>
    </location>
</feature>
<dbReference type="GO" id="GO:0005858">
    <property type="term" value="C:axonemal dynein complex"/>
    <property type="evidence" value="ECO:0007669"/>
    <property type="project" value="TreeGrafter"/>
</dbReference>
<evidence type="ECO:0000256" key="5">
    <source>
        <dbReference type="ARBA" id="ARBA00022840"/>
    </source>
</evidence>
<evidence type="ECO:0000256" key="4">
    <source>
        <dbReference type="ARBA" id="ARBA00022741"/>
    </source>
</evidence>
<dbReference type="AlphaFoldDB" id="A0AAV4D475"/>
<keyword evidence="6" id="KW-0243">Dynein</keyword>
<feature type="domain" description="Dynein heavy chain tail" evidence="14">
    <location>
        <begin position="134"/>
        <end position="709"/>
    </location>
</feature>
<evidence type="ECO:0000256" key="7">
    <source>
        <dbReference type="ARBA" id="ARBA00023054"/>
    </source>
</evidence>
<dbReference type="InterPro" id="IPR013594">
    <property type="entry name" value="Dynein_heavy_tail"/>
</dbReference>
<dbReference type="EMBL" id="BLXT01007365">
    <property type="protein sequence ID" value="GFO38901.1"/>
    <property type="molecule type" value="Genomic_DNA"/>
</dbReference>
<comment type="subcellular location">
    <subcellularLocation>
        <location evidence="1">Cytoplasm</location>
        <location evidence="1">Cytoskeleton</location>
        <location evidence="1">Cilium axoneme</location>
    </subcellularLocation>
</comment>
<keyword evidence="4" id="KW-0547">Nucleotide-binding</keyword>
<proteinExistence type="predicted"/>
<dbReference type="GO" id="GO:0005874">
    <property type="term" value="C:microtubule"/>
    <property type="evidence" value="ECO:0007669"/>
    <property type="project" value="UniProtKB-KW"/>
</dbReference>
<evidence type="ECO:0000256" key="6">
    <source>
        <dbReference type="ARBA" id="ARBA00023017"/>
    </source>
</evidence>
<evidence type="ECO:0000256" key="2">
    <source>
        <dbReference type="ARBA" id="ARBA00022490"/>
    </source>
</evidence>
<evidence type="ECO:0000313" key="17">
    <source>
        <dbReference type="Proteomes" id="UP000735302"/>
    </source>
</evidence>
<dbReference type="GO" id="GO:0045505">
    <property type="term" value="F:dynein intermediate chain binding"/>
    <property type="evidence" value="ECO:0007669"/>
    <property type="project" value="InterPro"/>
</dbReference>
<keyword evidence="17" id="KW-1185">Reference proteome</keyword>
<name>A0AAV4D475_9GAST</name>
<feature type="coiled-coil region" evidence="12">
    <location>
        <begin position="710"/>
        <end position="737"/>
    </location>
</feature>
<evidence type="ECO:0000256" key="3">
    <source>
        <dbReference type="ARBA" id="ARBA00022701"/>
    </source>
</evidence>
<keyword evidence="11" id="KW-0966">Cell projection</keyword>
<dbReference type="Proteomes" id="UP000735302">
    <property type="component" value="Unassembled WGS sequence"/>
</dbReference>
<evidence type="ECO:0000256" key="9">
    <source>
        <dbReference type="ARBA" id="ARBA00023175"/>
    </source>
</evidence>
<dbReference type="Pfam" id="PF08393">
    <property type="entry name" value="DHC_N2"/>
    <property type="match status" value="1"/>
</dbReference>
<evidence type="ECO:0000256" key="13">
    <source>
        <dbReference type="SAM" id="MobiDB-lite"/>
    </source>
</evidence>
<dbReference type="InterPro" id="IPR013602">
    <property type="entry name" value="Dynein_heavy_linker"/>
</dbReference>
<keyword evidence="7 12" id="KW-0175">Coiled coil</keyword>
<dbReference type="GO" id="GO:0007018">
    <property type="term" value="P:microtubule-based movement"/>
    <property type="evidence" value="ECO:0007669"/>
    <property type="project" value="InterPro"/>
</dbReference>
<sequence length="1262" mass="145753">MAEEEKEPVAAPPPTGGSSSSLAAQLGIEDVRVEIVADYLLRNYKLKPDRWVKFYNNPENRVVDKHVAEPMITSLWPQVVTDHVQQQITNLKTRVDIVSSKTKGQTLLRVPDGFEDFEYQGELAFGRKLDLQDLHRLEAMIVMWSNEIKDVLEYHCADPILEGKNPTPQVELKYWRDRAKDLDHIYQQLIDKHVKQMVKFLKAKNSVYYVGFKQLYSKVVESLLEANDNLMYLKALSAAMDSVEAVDFEDCGKHMGPLMHTVGLVWAHSKHYNTPERITVLLQMLCNFVIGMVDNFLRPDEMFKGDIAETIPAVKVAENVMSQFRKAFDTTRAGLPKLYKNGQEPVPWTFEPDLVFSRFTKVHERLKTAFYLMDTYVNFMKLEKVELGGIKGNMLGEQVIDIFQEFDEAFKLFTDSKYNPLDPSDPGFLQNFHRFNRIMTDFDRRLATIVVKGYYDCTGLESIYKLIDMMGPLLERQLIMEDFDDKYPEVVTMMHKELDTCFELYDEQMAYKKETGKMRVHKNMPPMAGAMIWAREVYSRVNVYMEQFNRIEHPVKKTEEYKHVFTRFEDLKHLLAQNDLVYYNNWLSSVDENCNFYMAQPLLIEDKTTKLLEVNFHPKLMAVLREMKYLKLRNKEVIPEVPEAVFAKRELLFKYYANMKLMSELYNRLITDALDVEKPMMAPALERINKQLQGALTNKTWSMDDIWGYIAESLAMVQDLTKRVRETKDNIERIRGIMAALAVTPLFERKEKQDNLLGLTDRTETVKRRNADIVASGVEIHELMEANAALYDANVKSPEWMAYVNYLDGIVEAGFVSVIGCSIRYLLDNTNPDKTVGPLFEIILELHESQARKMTFIPDIEPGSQEGFWALLDSLVVDIEAQASFIHRLKSGEAVTYQTLLETNEELIEMRHALTDSVEQATSEVVQYKEALNTYSGLWVEDRQENMQLFLLYNHKPTAEEISLAGEAGIPENPPTLAQFKAMIELYEKLYEEIEQLQAIQVFNKWLRVDARAFKQGLLSVVKKWSLMFKQHLIDRVTGGLDDLQDFITSTSKGLAKDPVEGDYIGLVNVMGLLNAVRDRQAETDVMFEPLKQTIDMLKTCGVDMSEKVYNQLEMDVDCKKLSKEIRGLDKDMRSWDLFLGLESALKNMITSLRAVGELQNSAIRDRHWKELMDATKVTFTMDENTNLKDLLQLELHRFEEDVHGIVDKAVKETSMEKTLKEFGITWANLEFVHSQHKRTSITLINAEEDVIETLEDNQAGF</sequence>